<protein>
    <recommendedName>
        <fullName evidence="22">Sialin</fullName>
    </recommendedName>
    <alternativeName>
        <fullName evidence="25">H(+)/nitrate cotransporter</fullName>
    </alternativeName>
    <alternativeName>
        <fullName evidence="23">H(+)/sialic acid cotransporter</fullName>
    </alternativeName>
    <alternativeName>
        <fullName evidence="24">Vesicular excitatory amino acid transporter</fullName>
    </alternativeName>
</protein>
<evidence type="ECO:0000256" key="19">
    <source>
        <dbReference type="ARBA" id="ARBA00051447"/>
    </source>
</evidence>
<feature type="transmembrane region" description="Helical" evidence="26">
    <location>
        <begin position="410"/>
        <end position="436"/>
    </location>
</feature>
<evidence type="ECO:0000256" key="18">
    <source>
        <dbReference type="ARBA" id="ARBA00051403"/>
    </source>
</evidence>
<dbReference type="InterPro" id="IPR036259">
    <property type="entry name" value="MFS_trans_sf"/>
</dbReference>
<evidence type="ECO:0000256" key="11">
    <source>
        <dbReference type="ARBA" id="ARBA00023136"/>
    </source>
</evidence>
<dbReference type="EMBL" id="QKKF02005739">
    <property type="protein sequence ID" value="RZF46751.1"/>
    <property type="molecule type" value="Genomic_DNA"/>
</dbReference>
<dbReference type="SUPFAM" id="SSF103473">
    <property type="entry name" value="MFS general substrate transporter"/>
    <property type="match status" value="1"/>
</dbReference>
<dbReference type="FunCoup" id="A0A482XNC5">
    <property type="interactions" value="75"/>
</dbReference>
<evidence type="ECO:0000256" key="23">
    <source>
        <dbReference type="ARBA" id="ARBA00080244"/>
    </source>
</evidence>
<comment type="catalytic activity">
    <reaction evidence="16">
        <text>L-aspartate(out) = L-aspartate(in)</text>
        <dbReference type="Rhea" id="RHEA:66332"/>
        <dbReference type="ChEBI" id="CHEBI:29991"/>
    </reaction>
    <physiologicalReaction direction="left-to-right" evidence="16">
        <dbReference type="Rhea" id="RHEA:66333"/>
    </physiologicalReaction>
</comment>
<dbReference type="PANTHER" id="PTHR11662:SF415">
    <property type="entry name" value="AT30085P-RELATED"/>
    <property type="match status" value="1"/>
</dbReference>
<reference evidence="28 29" key="1">
    <citation type="journal article" date="2017" name="Gigascience">
        <title>Genome sequence of the small brown planthopper, Laodelphax striatellus.</title>
        <authorList>
            <person name="Zhu J."/>
            <person name="Jiang F."/>
            <person name="Wang X."/>
            <person name="Yang P."/>
            <person name="Bao Y."/>
            <person name="Zhao W."/>
            <person name="Wang W."/>
            <person name="Lu H."/>
            <person name="Wang Q."/>
            <person name="Cui N."/>
            <person name="Li J."/>
            <person name="Chen X."/>
            <person name="Luo L."/>
            <person name="Yu J."/>
            <person name="Kang L."/>
            <person name="Cui F."/>
        </authorList>
    </citation>
    <scope>NUCLEOTIDE SEQUENCE [LARGE SCALE GENOMIC DNA]</scope>
    <source>
        <strain evidence="28">Lst14</strain>
    </source>
</reference>
<keyword evidence="6" id="KW-1003">Cell membrane</keyword>
<keyword evidence="11 26" id="KW-0472">Membrane</keyword>
<gene>
    <name evidence="28" type="ORF">LSTR_LSTR002614</name>
</gene>
<evidence type="ECO:0000256" key="5">
    <source>
        <dbReference type="ARBA" id="ARBA00022448"/>
    </source>
</evidence>
<dbReference type="Proteomes" id="UP000291343">
    <property type="component" value="Unassembled WGS sequence"/>
</dbReference>
<feature type="transmembrane region" description="Helical" evidence="26">
    <location>
        <begin position="214"/>
        <end position="235"/>
    </location>
</feature>
<evidence type="ECO:0000256" key="13">
    <source>
        <dbReference type="ARBA" id="ARBA00023228"/>
    </source>
</evidence>
<evidence type="ECO:0000259" key="27">
    <source>
        <dbReference type="PROSITE" id="PS50850"/>
    </source>
</evidence>
<evidence type="ECO:0000313" key="28">
    <source>
        <dbReference type="EMBL" id="RZF46751.1"/>
    </source>
</evidence>
<dbReference type="AlphaFoldDB" id="A0A482XNC5"/>
<evidence type="ECO:0000256" key="21">
    <source>
        <dbReference type="ARBA" id="ARBA00056891"/>
    </source>
</evidence>
<proteinExistence type="predicted"/>
<keyword evidence="29" id="KW-1185">Reference proteome</keyword>
<evidence type="ECO:0000256" key="26">
    <source>
        <dbReference type="SAM" id="Phobius"/>
    </source>
</evidence>
<keyword evidence="14" id="KW-0968">Cytoplasmic vesicle</keyword>
<evidence type="ECO:0000256" key="2">
    <source>
        <dbReference type="ARBA" id="ARBA00004554"/>
    </source>
</evidence>
<evidence type="ECO:0000256" key="10">
    <source>
        <dbReference type="ARBA" id="ARBA00023018"/>
    </source>
</evidence>
<dbReference type="InParanoid" id="A0A482XNC5"/>
<dbReference type="InterPro" id="IPR020846">
    <property type="entry name" value="MFS_dom"/>
</dbReference>
<comment type="function">
    <text evidence="21">Receptor for CM101, a polysaccharide produced by group B Streptococcus with antipathoangiogenic properties.</text>
</comment>
<evidence type="ECO:0000313" key="29">
    <source>
        <dbReference type="Proteomes" id="UP000291343"/>
    </source>
</evidence>
<keyword evidence="8" id="KW-0769">Symport</keyword>
<name>A0A482XNC5_LAOST</name>
<dbReference type="GO" id="GO:0006820">
    <property type="term" value="P:monoatomic anion transport"/>
    <property type="evidence" value="ECO:0007669"/>
    <property type="project" value="TreeGrafter"/>
</dbReference>
<organism evidence="28 29">
    <name type="scientific">Laodelphax striatellus</name>
    <name type="common">Small brown planthopper</name>
    <name type="synonym">Delphax striatella</name>
    <dbReference type="NCBI Taxonomy" id="195883"/>
    <lineage>
        <taxon>Eukaryota</taxon>
        <taxon>Metazoa</taxon>
        <taxon>Ecdysozoa</taxon>
        <taxon>Arthropoda</taxon>
        <taxon>Hexapoda</taxon>
        <taxon>Insecta</taxon>
        <taxon>Pterygota</taxon>
        <taxon>Neoptera</taxon>
        <taxon>Paraneoptera</taxon>
        <taxon>Hemiptera</taxon>
        <taxon>Auchenorrhyncha</taxon>
        <taxon>Fulgoroidea</taxon>
        <taxon>Delphacidae</taxon>
        <taxon>Criomorphinae</taxon>
        <taxon>Laodelphax</taxon>
    </lineage>
</organism>
<dbReference type="OrthoDB" id="2985014at2759"/>
<evidence type="ECO:0000256" key="7">
    <source>
        <dbReference type="ARBA" id="ARBA00022692"/>
    </source>
</evidence>
<accession>A0A482XNC5</accession>
<dbReference type="PROSITE" id="PS50850">
    <property type="entry name" value="MFS"/>
    <property type="match status" value="1"/>
</dbReference>
<keyword evidence="10" id="KW-0770">Synapse</keyword>
<dbReference type="GO" id="GO:0030672">
    <property type="term" value="C:synaptic vesicle membrane"/>
    <property type="evidence" value="ECO:0007669"/>
    <property type="project" value="UniProtKB-SubCell"/>
</dbReference>
<evidence type="ECO:0000256" key="24">
    <source>
        <dbReference type="ARBA" id="ARBA00081195"/>
    </source>
</evidence>
<comment type="caution">
    <text evidence="28">The sequence shown here is derived from an EMBL/GenBank/DDBJ whole genome shotgun (WGS) entry which is preliminary data.</text>
</comment>
<dbReference type="GO" id="GO:0046942">
    <property type="term" value="P:carboxylic acid transport"/>
    <property type="evidence" value="ECO:0007669"/>
    <property type="project" value="UniProtKB-ARBA"/>
</dbReference>
<dbReference type="InterPro" id="IPR050382">
    <property type="entry name" value="MFS_Na/Anion_cotransporter"/>
</dbReference>
<dbReference type="STRING" id="195883.A0A482XNC5"/>
<comment type="subcellular location">
    <subcellularLocation>
        <location evidence="2">Basolateral cell membrane</location>
        <topology evidence="2">Multi-pass membrane protein</topology>
    </subcellularLocation>
    <subcellularLocation>
        <location evidence="3">Cytoplasmic vesicle</location>
        <location evidence="3">Secretory vesicle membrane</location>
        <topology evidence="3">Multi-pass membrane protein</topology>
    </subcellularLocation>
    <subcellularLocation>
        <location evidence="1">Cytoplasmic vesicle</location>
        <location evidence="1">Secretory vesicle</location>
        <location evidence="1">Synaptic vesicle membrane</location>
    </subcellularLocation>
    <subcellularLocation>
        <location evidence="4">Lysosome membrane</location>
    </subcellularLocation>
</comment>
<feature type="transmembrane region" description="Helical" evidence="26">
    <location>
        <begin position="378"/>
        <end position="398"/>
    </location>
</feature>
<evidence type="ECO:0000256" key="16">
    <source>
        <dbReference type="ARBA" id="ARBA00050554"/>
    </source>
</evidence>
<dbReference type="PANTHER" id="PTHR11662">
    <property type="entry name" value="SOLUTE CARRIER FAMILY 17"/>
    <property type="match status" value="1"/>
</dbReference>
<comment type="catalytic activity">
    <reaction evidence="18">
        <text>N-acetyl-L-aspartyl-L-glutamate(out) = N-acetyl-L-aspartyl-L-glutamate(in)</text>
        <dbReference type="Rhea" id="RHEA:72599"/>
        <dbReference type="ChEBI" id="CHEBI:76931"/>
    </reaction>
    <physiologicalReaction direction="left-to-right" evidence="18">
        <dbReference type="Rhea" id="RHEA:72600"/>
    </physiologicalReaction>
</comment>
<sequence>MPPKRKDSWKEKVSKGCLPQRYVLGIMGFLAVANAYSMRNTLNLAITQMVEPHYRKNHTLSIDDPEACPGEIITHNHTIYENEQFDWSEKMQGYILSAFYWGYVITHIPGGILAEKFGGKHVLGLGLFSTAVLTLLIPLAARAGPMWLIALRFIQGLGEGTTFPALNALLATWTPPMERGRMGSLVFKGNQIGIVMSSIVCGLLLKYLEGQWAIVFYLFGFLGIIWYVIWCFTCYSDPASHPYISQEEREFLTEKIGALKRKENLPPVPWLKMATSVPLWALIIAQIGHDWGLFTIQTDLPKYMSSVMKFSIAQNGFFSAMPFLVMWVTAIFAGFLSDFLIKNKILRIGTTRKLFNSVASVGPAAGAVAASYAGCDKLLVAGLFTVGMAFMGFFYPSLKVNALDLSPNYAGTLMAFVNGIGAISGIITPTLIGYLITENTIQQWRQVFWVSGSVIVITNGLYIFLGSAKVQPWNDLRKIDEEEVVSWKAKSGTSVNKV</sequence>
<dbReference type="GO" id="GO:0005765">
    <property type="term" value="C:lysosomal membrane"/>
    <property type="evidence" value="ECO:0007669"/>
    <property type="project" value="UniProtKB-SubCell"/>
</dbReference>
<feature type="transmembrane region" description="Helical" evidence="26">
    <location>
        <begin position="21"/>
        <end position="38"/>
    </location>
</feature>
<evidence type="ECO:0000256" key="14">
    <source>
        <dbReference type="ARBA" id="ARBA00023329"/>
    </source>
</evidence>
<evidence type="ECO:0000256" key="15">
    <source>
        <dbReference type="ARBA" id="ARBA00050101"/>
    </source>
</evidence>
<evidence type="ECO:0000256" key="6">
    <source>
        <dbReference type="ARBA" id="ARBA00022475"/>
    </source>
</evidence>
<evidence type="ECO:0000256" key="17">
    <source>
        <dbReference type="ARBA" id="ARBA00050625"/>
    </source>
</evidence>
<feature type="transmembrane region" description="Helical" evidence="26">
    <location>
        <begin position="316"/>
        <end position="341"/>
    </location>
</feature>
<comment type="catalytic activity">
    <reaction evidence="15">
        <text>2 nitrate(out) + H(+)(out) = 2 nitrate(in) + H(+)(in)</text>
        <dbReference type="Rhea" id="RHEA:71539"/>
        <dbReference type="ChEBI" id="CHEBI:15378"/>
        <dbReference type="ChEBI" id="CHEBI:17632"/>
    </reaction>
    <physiologicalReaction direction="left-to-right" evidence="15">
        <dbReference type="Rhea" id="RHEA:71540"/>
    </physiologicalReaction>
</comment>
<dbReference type="SMR" id="A0A482XNC5"/>
<evidence type="ECO:0000256" key="9">
    <source>
        <dbReference type="ARBA" id="ARBA00022989"/>
    </source>
</evidence>
<evidence type="ECO:0000256" key="8">
    <source>
        <dbReference type="ARBA" id="ARBA00022847"/>
    </source>
</evidence>
<dbReference type="CDD" id="cd17318">
    <property type="entry name" value="MFS_SLC17"/>
    <property type="match status" value="1"/>
</dbReference>
<dbReference type="InterPro" id="IPR011701">
    <property type="entry name" value="MFS"/>
</dbReference>
<feature type="transmembrane region" description="Helical" evidence="26">
    <location>
        <begin position="185"/>
        <end position="208"/>
    </location>
</feature>
<evidence type="ECO:0000256" key="3">
    <source>
        <dbReference type="ARBA" id="ARBA00004638"/>
    </source>
</evidence>
<comment type="catalytic activity">
    <reaction evidence="19">
        <text>L-glutamate(out) = L-glutamate(in)</text>
        <dbReference type="Rhea" id="RHEA:66336"/>
        <dbReference type="ChEBI" id="CHEBI:29985"/>
    </reaction>
    <physiologicalReaction direction="left-to-right" evidence="19">
        <dbReference type="Rhea" id="RHEA:66337"/>
    </physiologicalReaction>
</comment>
<keyword evidence="9 26" id="KW-1133">Transmembrane helix</keyword>
<keyword evidence="7 26" id="KW-0812">Transmembrane</keyword>
<comment type="catalytic activity">
    <reaction evidence="17">
        <text>N-acetylneuraminate(in) + H(+)(in) = N-acetylneuraminate(out) + H(+)(out)</text>
        <dbReference type="Rhea" id="RHEA:28987"/>
        <dbReference type="ChEBI" id="CHEBI:15378"/>
        <dbReference type="ChEBI" id="CHEBI:35418"/>
    </reaction>
    <physiologicalReaction direction="right-to-left" evidence="17">
        <dbReference type="Rhea" id="RHEA:28989"/>
    </physiologicalReaction>
</comment>
<dbReference type="GO" id="GO:0015293">
    <property type="term" value="F:symporter activity"/>
    <property type="evidence" value="ECO:0007669"/>
    <property type="project" value="UniProtKB-KW"/>
</dbReference>
<feature type="transmembrane region" description="Helical" evidence="26">
    <location>
        <begin position="448"/>
        <end position="468"/>
    </location>
</feature>
<evidence type="ECO:0000256" key="12">
    <source>
        <dbReference type="ARBA" id="ARBA00023180"/>
    </source>
</evidence>
<feature type="domain" description="Major facilitator superfamily (MFS) profile" evidence="27">
    <location>
        <begin position="29"/>
        <end position="470"/>
    </location>
</feature>
<keyword evidence="5" id="KW-0813">Transport</keyword>
<dbReference type="Gene3D" id="1.20.1250.20">
    <property type="entry name" value="MFS general substrate transporter like domains"/>
    <property type="match status" value="2"/>
</dbReference>
<evidence type="ECO:0000256" key="22">
    <source>
        <dbReference type="ARBA" id="ARBA00069713"/>
    </source>
</evidence>
<dbReference type="GO" id="GO:0016323">
    <property type="term" value="C:basolateral plasma membrane"/>
    <property type="evidence" value="ECO:0007669"/>
    <property type="project" value="UniProtKB-SubCell"/>
</dbReference>
<evidence type="ECO:0000256" key="20">
    <source>
        <dbReference type="ARBA" id="ARBA00051612"/>
    </source>
</evidence>
<comment type="catalytic activity">
    <reaction evidence="20">
        <text>D-glucuronate(out) + H(+)(out) = D-glucuronate(in) + H(+)(in)</text>
        <dbReference type="Rhea" id="RHEA:72591"/>
        <dbReference type="ChEBI" id="CHEBI:15378"/>
        <dbReference type="ChEBI" id="CHEBI:58720"/>
    </reaction>
    <physiologicalReaction direction="left-to-right" evidence="20">
        <dbReference type="Rhea" id="RHEA:72592"/>
    </physiologicalReaction>
</comment>
<keyword evidence="13" id="KW-0458">Lysosome</keyword>
<evidence type="ECO:0000256" key="25">
    <source>
        <dbReference type="ARBA" id="ARBA00081925"/>
    </source>
</evidence>
<feature type="transmembrane region" description="Helical" evidence="26">
    <location>
        <begin position="121"/>
        <end position="141"/>
    </location>
</feature>
<feature type="transmembrane region" description="Helical" evidence="26">
    <location>
        <begin position="94"/>
        <end position="114"/>
    </location>
</feature>
<keyword evidence="12" id="KW-0325">Glycoprotein</keyword>
<dbReference type="FunFam" id="1.20.1250.20:FF:000003">
    <property type="entry name" value="Solute carrier family 17 member 3"/>
    <property type="match status" value="1"/>
</dbReference>
<evidence type="ECO:0000256" key="4">
    <source>
        <dbReference type="ARBA" id="ARBA00004656"/>
    </source>
</evidence>
<dbReference type="FunFam" id="1.20.1250.20:FF:000067">
    <property type="entry name" value="sialin isoform X2"/>
    <property type="match status" value="1"/>
</dbReference>
<dbReference type="Pfam" id="PF07690">
    <property type="entry name" value="MFS_1"/>
    <property type="match status" value="1"/>
</dbReference>
<evidence type="ECO:0000256" key="1">
    <source>
        <dbReference type="ARBA" id="ARBA00004432"/>
    </source>
</evidence>